<dbReference type="OrthoDB" id="9777019at2"/>
<accession>A0A1D3TRR8</accession>
<evidence type="ECO:0008006" key="3">
    <source>
        <dbReference type="Google" id="ProtNLM"/>
    </source>
</evidence>
<dbReference type="InterPro" id="IPR027417">
    <property type="entry name" value="P-loop_NTPase"/>
</dbReference>
<dbReference type="STRING" id="1619234.SAMN05421730_1004138"/>
<evidence type="ECO:0000313" key="1">
    <source>
        <dbReference type="EMBL" id="SCP96370.1"/>
    </source>
</evidence>
<protein>
    <recommendedName>
        <fullName evidence="3">Cellulose biosynthesis protein BcsQ</fullName>
    </recommendedName>
</protein>
<organism evidence="1 2">
    <name type="scientific">Anaerobium acetethylicum</name>
    <dbReference type="NCBI Taxonomy" id="1619234"/>
    <lineage>
        <taxon>Bacteria</taxon>
        <taxon>Bacillati</taxon>
        <taxon>Bacillota</taxon>
        <taxon>Clostridia</taxon>
        <taxon>Lachnospirales</taxon>
        <taxon>Lachnospiraceae</taxon>
        <taxon>Anaerobium</taxon>
    </lineage>
</organism>
<dbReference type="Proteomes" id="UP000199315">
    <property type="component" value="Unassembled WGS sequence"/>
</dbReference>
<dbReference type="Gene3D" id="3.40.50.300">
    <property type="entry name" value="P-loop containing nucleotide triphosphate hydrolases"/>
    <property type="match status" value="1"/>
</dbReference>
<dbReference type="AlphaFoldDB" id="A0A1D3TRR8"/>
<proteinExistence type="predicted"/>
<evidence type="ECO:0000313" key="2">
    <source>
        <dbReference type="Proteomes" id="UP000199315"/>
    </source>
</evidence>
<dbReference type="EMBL" id="FMKA01000004">
    <property type="protein sequence ID" value="SCP96370.1"/>
    <property type="molecule type" value="Genomic_DNA"/>
</dbReference>
<dbReference type="RefSeq" id="WP_091231522.1">
    <property type="nucleotide sequence ID" value="NZ_FMKA01000004.1"/>
</dbReference>
<keyword evidence="2" id="KW-1185">Reference proteome</keyword>
<gene>
    <name evidence="1" type="ORF">SAMN05421730_1004138</name>
</gene>
<sequence length="337" mass="38525">MKKRIFAVCDLEAHYAFSLMEYLNANNRIPFQIQAFSSAESLCAYRDRNLIEVLLISGQAINDEVRNLGIQNTYILSEGEGMPEFLDYPSVYKYQSSEHIIREVMGYYAESAGPKREADSPENRALTVGIYSPIRRTLKTSFAITLGQILAKDRATLYVNLEEYSGLSALLGKEFRNDLSDLMYFVKQGNKNIVQKVNEMVQTLNNLDYLPPALSPEDLRGVTREEWGVLFKEIGMKSAYERVVVDFGDTAEGLFELLSGCQQIYMPVREDAVSLAKLQQYEELVRQSGYGEILDRTKKIKLPYHNSFGLKEYYLEQLAWGELGDYVRELVRNDGLQ</sequence>
<name>A0A1D3TRR8_9FIRM</name>
<reference evidence="1 2" key="1">
    <citation type="submission" date="2016-09" db="EMBL/GenBank/DDBJ databases">
        <authorList>
            <person name="Capua I."/>
            <person name="De Benedictis P."/>
            <person name="Joannis T."/>
            <person name="Lombin L.H."/>
            <person name="Cattoli G."/>
        </authorList>
    </citation>
    <scope>NUCLEOTIDE SEQUENCE [LARGE SCALE GENOMIC DNA]</scope>
    <source>
        <strain evidence="1 2">GluBS11</strain>
    </source>
</reference>
<dbReference type="Gene3D" id="3.40.50.10850">
    <property type="entry name" value="Ntrc-like two-domain protein"/>
    <property type="match status" value="1"/>
</dbReference>